<dbReference type="InterPro" id="IPR052895">
    <property type="entry name" value="HetReg/Transcr_Mod"/>
</dbReference>
<dbReference type="Pfam" id="PF26639">
    <property type="entry name" value="Het-6_barrel"/>
    <property type="match status" value="1"/>
</dbReference>
<keyword evidence="3" id="KW-1185">Reference proteome</keyword>
<protein>
    <recommendedName>
        <fullName evidence="1">Heterokaryon incompatibility domain-containing protein</fullName>
    </recommendedName>
</protein>
<proteinExistence type="predicted"/>
<dbReference type="PANTHER" id="PTHR24148:SF73">
    <property type="entry name" value="HET DOMAIN PROTEIN (AFU_ORTHOLOGUE AFUA_8G01020)"/>
    <property type="match status" value="1"/>
</dbReference>
<evidence type="ECO:0000259" key="1">
    <source>
        <dbReference type="Pfam" id="PF06985"/>
    </source>
</evidence>
<dbReference type="AlphaFoldDB" id="A0A9Q0AQX1"/>
<reference evidence="2" key="1">
    <citation type="submission" date="2021-03" db="EMBL/GenBank/DDBJ databases">
        <title>Revisited historic fungal species revealed as producer of novel bioactive compounds through whole genome sequencing and comparative genomics.</title>
        <authorList>
            <person name="Vignolle G.A."/>
            <person name="Hochenegger N."/>
            <person name="Mach R.L."/>
            <person name="Mach-Aigner A.R."/>
            <person name="Javad Rahimi M."/>
            <person name="Salim K.A."/>
            <person name="Chan C.M."/>
            <person name="Lim L.B.L."/>
            <person name="Cai F."/>
            <person name="Druzhinina I.S."/>
            <person name="U'Ren J.M."/>
            <person name="Derntl C."/>
        </authorList>
    </citation>
    <scope>NUCLEOTIDE SEQUENCE</scope>
    <source>
        <strain evidence="2">TUCIM 5799</strain>
    </source>
</reference>
<dbReference type="EMBL" id="JAFIMR010000010">
    <property type="protein sequence ID" value="KAI1873595.1"/>
    <property type="molecule type" value="Genomic_DNA"/>
</dbReference>
<comment type="caution">
    <text evidence="2">The sequence shown here is derived from an EMBL/GenBank/DDBJ whole genome shotgun (WGS) entry which is preliminary data.</text>
</comment>
<accession>A0A9Q0AQX1</accession>
<feature type="domain" description="Heterokaryon incompatibility" evidence="1">
    <location>
        <begin position="47"/>
        <end position="233"/>
    </location>
</feature>
<evidence type="ECO:0000313" key="3">
    <source>
        <dbReference type="Proteomes" id="UP000829685"/>
    </source>
</evidence>
<gene>
    <name evidence="2" type="ORF">JX265_005217</name>
</gene>
<dbReference type="Pfam" id="PF06985">
    <property type="entry name" value="HET"/>
    <property type="match status" value="1"/>
</dbReference>
<dbReference type="InterPro" id="IPR010730">
    <property type="entry name" value="HET"/>
</dbReference>
<sequence>MDVPCYQYRGLDSHSRQIRLLHLLPGVWDDQVSCELHVTSLDDTPEYQALSYVWGSPETTKLILLHGCEVPVTTNLHAALRRLRLPTDTRVIWIDALCINQSSLDERSQQVSIMGEIYEGCQEVLMWLGERKGEDPKGDRQTLKEGHDQLRRFLEAGDFTCDPDGVDLDNYEVLLAFSMFYILSSDRHVNELPCFVERRASLWDVSDCFNSGFREFHSIVSLAYWTRIWIVQEIVLPPSATVVYGSMNCPWDVIAQAGMLFENHANSCCLEQCTNFSGEVKDVISAFSFKVRTLEMIRMHRSIGTQLDLLWILRQNFHREATDSRDKVYGVLGLVSSPRDIGSIRPDYRRSAREVYEDVTMNLIGSVSSLSVLAGDATRNADFPSWVADWGQQSKKDVWQWDIERTAMYHHYNATKNCELVADRLPGSILKVEGVLVDSIAAVGTLMNSENIGDSTSTTCRDVLALASMPDDDRQIYKCGGTWADAYWRTLCGDMIVEIEGSLKYEMRRTKPEDRQMYELWRTVLQFGYDEALNNHTGIVDLEGYQASVVRATRNRKFFVTQNGYLGLGPDPILPGDHVYVISGSKVPFVLHRVDNSEADSRENDSSSYPVFKLIGDSYVHGIMDGEALESTTATVGSLLLR</sequence>
<evidence type="ECO:0000313" key="2">
    <source>
        <dbReference type="EMBL" id="KAI1873595.1"/>
    </source>
</evidence>
<dbReference type="Proteomes" id="UP000829685">
    <property type="component" value="Unassembled WGS sequence"/>
</dbReference>
<name>A0A9Q0AQX1_9PEZI</name>
<organism evidence="2 3">
    <name type="scientific">Neoarthrinium moseri</name>
    <dbReference type="NCBI Taxonomy" id="1658444"/>
    <lineage>
        <taxon>Eukaryota</taxon>
        <taxon>Fungi</taxon>
        <taxon>Dikarya</taxon>
        <taxon>Ascomycota</taxon>
        <taxon>Pezizomycotina</taxon>
        <taxon>Sordariomycetes</taxon>
        <taxon>Xylariomycetidae</taxon>
        <taxon>Amphisphaeriales</taxon>
        <taxon>Apiosporaceae</taxon>
        <taxon>Neoarthrinium</taxon>
    </lineage>
</organism>
<dbReference type="PANTHER" id="PTHR24148">
    <property type="entry name" value="ANKYRIN REPEAT DOMAIN-CONTAINING PROTEIN 39 HOMOLOG-RELATED"/>
    <property type="match status" value="1"/>
</dbReference>